<evidence type="ECO:0000313" key="3">
    <source>
        <dbReference type="Proteomes" id="UP000464468"/>
    </source>
</evidence>
<dbReference type="Gene3D" id="2.160.20.120">
    <property type="match status" value="1"/>
</dbReference>
<name>A0A7Z2NWV7_9SPHN</name>
<dbReference type="Pfam" id="PF10988">
    <property type="entry name" value="DUF2807"/>
    <property type="match status" value="1"/>
</dbReference>
<dbReference type="KEGG" id="schy:GVO57_09470"/>
<gene>
    <name evidence="2" type="ORF">GVO57_09470</name>
</gene>
<keyword evidence="3" id="KW-1185">Reference proteome</keyword>
<evidence type="ECO:0000259" key="1">
    <source>
        <dbReference type="Pfam" id="PF10988"/>
    </source>
</evidence>
<dbReference type="RefSeq" id="WP_160592937.1">
    <property type="nucleotide sequence ID" value="NZ_CP047895.1"/>
</dbReference>
<dbReference type="EMBL" id="CP047895">
    <property type="protein sequence ID" value="QHL91007.1"/>
    <property type="molecule type" value="Genomic_DNA"/>
</dbReference>
<accession>A0A7Z2NWV7</accession>
<sequence>MLLPAALAVLLAGADGAALRDYPVAGFEAVDLAANAMLTVEQGAMARVAATGDARLLRCLTATVVEDRLVIGWAGRRGRGSVARGGRPDEIVVTGRADCPSMGDPGRLHVRVTAPTVTRVRLIEQGRIDIGPLSVPGFAVTLAGRGQVTLRNLRAAETRLALPGQGGISAAGTLGRLVITLAGRGTVDTTQAQADSLSVTLAGGGGIAARVDGPAAGTVAGSGQVAISGQPVCAIRNVGKARIICPAGR</sequence>
<feature type="domain" description="Putative auto-transporter adhesin head GIN" evidence="1">
    <location>
        <begin position="27"/>
        <end position="231"/>
    </location>
</feature>
<dbReference type="AlphaFoldDB" id="A0A7Z2NWV7"/>
<proteinExistence type="predicted"/>
<evidence type="ECO:0000313" key="2">
    <source>
        <dbReference type="EMBL" id="QHL91007.1"/>
    </source>
</evidence>
<dbReference type="InterPro" id="IPR021255">
    <property type="entry name" value="DUF2807"/>
</dbReference>
<dbReference type="Proteomes" id="UP000464468">
    <property type="component" value="Chromosome"/>
</dbReference>
<protein>
    <recommendedName>
        <fullName evidence="1">Putative auto-transporter adhesin head GIN domain-containing protein</fullName>
    </recommendedName>
</protein>
<reference evidence="2 3" key="1">
    <citation type="submission" date="2020-01" db="EMBL/GenBank/DDBJ databases">
        <title>Sphingomonas sp. C33 whole genome sequece.</title>
        <authorList>
            <person name="Park C."/>
        </authorList>
    </citation>
    <scope>NUCLEOTIDE SEQUENCE [LARGE SCALE GENOMIC DNA]</scope>
    <source>
        <strain evidence="2 3">C33</strain>
    </source>
</reference>
<organism evidence="2 3">
    <name type="scientific">Sphingomonas changnyeongensis</name>
    <dbReference type="NCBI Taxonomy" id="2698679"/>
    <lineage>
        <taxon>Bacteria</taxon>
        <taxon>Pseudomonadati</taxon>
        <taxon>Pseudomonadota</taxon>
        <taxon>Alphaproteobacteria</taxon>
        <taxon>Sphingomonadales</taxon>
        <taxon>Sphingomonadaceae</taxon>
        <taxon>Sphingomonas</taxon>
    </lineage>
</organism>